<accession>A0ABQ6E1L3</accession>
<dbReference type="PANTHER" id="PTHR14097">
    <property type="entry name" value="OXIDOREDUCTASE HTATIP2"/>
    <property type="match status" value="1"/>
</dbReference>
<name>A0ABQ6E1L3_9GAMM</name>
<dbReference type="Proteomes" id="UP001157353">
    <property type="component" value="Unassembled WGS sequence"/>
</dbReference>
<evidence type="ECO:0000259" key="1">
    <source>
        <dbReference type="Pfam" id="PF13460"/>
    </source>
</evidence>
<dbReference type="Pfam" id="PF13460">
    <property type="entry name" value="NAD_binding_10"/>
    <property type="match status" value="1"/>
</dbReference>
<dbReference type="InterPro" id="IPR016040">
    <property type="entry name" value="NAD(P)-bd_dom"/>
</dbReference>
<comment type="caution">
    <text evidence="2">The sequence shown here is derived from an EMBL/GenBank/DDBJ whole genome shotgun (WGS) entry which is preliminary data.</text>
</comment>
<keyword evidence="3" id="KW-1185">Reference proteome</keyword>
<gene>
    <name evidence="2" type="primary">yraR</name>
    <name evidence="2" type="ORF">GCM10007916_23200</name>
</gene>
<evidence type="ECO:0000313" key="2">
    <source>
        <dbReference type="EMBL" id="GLS91251.1"/>
    </source>
</evidence>
<evidence type="ECO:0000313" key="3">
    <source>
        <dbReference type="Proteomes" id="UP001157353"/>
    </source>
</evidence>
<dbReference type="InterPro" id="IPR036291">
    <property type="entry name" value="NAD(P)-bd_dom_sf"/>
</dbReference>
<proteinExistence type="predicted"/>
<organism evidence="2 3">
    <name type="scientific">Psychromonas marina</name>
    <dbReference type="NCBI Taxonomy" id="88364"/>
    <lineage>
        <taxon>Bacteria</taxon>
        <taxon>Pseudomonadati</taxon>
        <taxon>Pseudomonadota</taxon>
        <taxon>Gammaproteobacteria</taxon>
        <taxon>Alteromonadales</taxon>
        <taxon>Psychromonadaceae</taxon>
        <taxon>Psychromonas</taxon>
    </lineage>
</organism>
<reference evidence="3" key="1">
    <citation type="journal article" date="2019" name="Int. J. Syst. Evol. Microbiol.">
        <title>The Global Catalogue of Microorganisms (GCM) 10K type strain sequencing project: providing services to taxonomists for standard genome sequencing and annotation.</title>
        <authorList>
            <consortium name="The Broad Institute Genomics Platform"/>
            <consortium name="The Broad Institute Genome Sequencing Center for Infectious Disease"/>
            <person name="Wu L."/>
            <person name="Ma J."/>
        </authorList>
    </citation>
    <scope>NUCLEOTIDE SEQUENCE [LARGE SCALE GENOMIC DNA]</scope>
    <source>
        <strain evidence="3">NBRC 103166</strain>
    </source>
</reference>
<dbReference type="SUPFAM" id="SSF51735">
    <property type="entry name" value="NAD(P)-binding Rossmann-fold domains"/>
    <property type="match status" value="1"/>
</dbReference>
<dbReference type="PANTHER" id="PTHR14097:SF7">
    <property type="entry name" value="OXIDOREDUCTASE HTATIP2"/>
    <property type="match status" value="1"/>
</dbReference>
<dbReference type="RefSeq" id="WP_284204371.1">
    <property type="nucleotide sequence ID" value="NZ_BSPQ01000010.1"/>
</dbReference>
<dbReference type="Gene3D" id="3.40.50.720">
    <property type="entry name" value="NAD(P)-binding Rossmann-like Domain"/>
    <property type="match status" value="1"/>
</dbReference>
<dbReference type="EMBL" id="BSPQ01000010">
    <property type="protein sequence ID" value="GLS91251.1"/>
    <property type="molecule type" value="Genomic_DNA"/>
</dbReference>
<protein>
    <submittedName>
        <fullName evidence="2">Nucleoside-diphosphate sugar epimerase</fullName>
    </submittedName>
</protein>
<sequence>MQQKLSMIIAGASGLVGQATLIDALKSEAIDCIYCLSRTQIEIVHPKLTQWIDPELTPPTLSTALTQPTIGVIALGTTIKKAGSKKSLYAIDVTLVVKVAKQMQQLGVQRIIIVSCLGASTKALSHYLRCKGEMEQAIQHLGFMSTTFVQPGPLAGQRKETRKDEKALQSVMRFISPLMVGALANYKPIKACDVAKAIIHIATQDSTPMIARINSTQMQTLIE</sequence>
<feature type="domain" description="NAD(P)-binding" evidence="1">
    <location>
        <begin position="11"/>
        <end position="161"/>
    </location>
</feature>